<feature type="domain" description="ABC transmembrane type-1" evidence="9">
    <location>
        <begin position="77"/>
        <end position="265"/>
    </location>
</feature>
<dbReference type="PANTHER" id="PTHR43357:SF4">
    <property type="entry name" value="INNER MEMBRANE ABC TRANSPORTER PERMEASE PROTEIN YDCV"/>
    <property type="match status" value="1"/>
</dbReference>
<feature type="transmembrane region" description="Helical" evidence="8">
    <location>
        <begin position="112"/>
        <end position="136"/>
    </location>
</feature>
<evidence type="ECO:0000256" key="4">
    <source>
        <dbReference type="ARBA" id="ARBA00022519"/>
    </source>
</evidence>
<dbReference type="Pfam" id="PF00528">
    <property type="entry name" value="BPD_transp_1"/>
    <property type="match status" value="1"/>
</dbReference>
<dbReference type="CDD" id="cd06261">
    <property type="entry name" value="TM_PBP2"/>
    <property type="match status" value="1"/>
</dbReference>
<dbReference type="PANTHER" id="PTHR43357">
    <property type="entry name" value="INNER MEMBRANE ABC TRANSPORTER PERMEASE PROTEIN YDCV"/>
    <property type="match status" value="1"/>
</dbReference>
<keyword evidence="4" id="KW-0997">Cell inner membrane</keyword>
<protein>
    <submittedName>
        <fullName evidence="10">Putative spermidine/putrescine transport system permease protein</fullName>
    </submittedName>
</protein>
<keyword evidence="6 8" id="KW-1133">Transmembrane helix</keyword>
<keyword evidence="5 8" id="KW-0812">Transmembrane</keyword>
<evidence type="ECO:0000256" key="2">
    <source>
        <dbReference type="ARBA" id="ARBA00022448"/>
    </source>
</evidence>
<reference evidence="10 11" key="1">
    <citation type="submission" date="2017-06" db="EMBL/GenBank/DDBJ databases">
        <authorList>
            <person name="Kim H.J."/>
            <person name="Triplett B.A."/>
        </authorList>
    </citation>
    <scope>NUCLEOTIDE SEQUENCE [LARGE SCALE GENOMIC DNA]</scope>
    <source>
        <strain evidence="10 11">B29T1</strain>
    </source>
</reference>
<dbReference type="SUPFAM" id="SSF161098">
    <property type="entry name" value="MetI-like"/>
    <property type="match status" value="1"/>
</dbReference>
<organism evidence="10 11">
    <name type="scientific">Arboricoccus pini</name>
    <dbReference type="NCBI Taxonomy" id="1963835"/>
    <lineage>
        <taxon>Bacteria</taxon>
        <taxon>Pseudomonadati</taxon>
        <taxon>Pseudomonadota</taxon>
        <taxon>Alphaproteobacteria</taxon>
        <taxon>Geminicoccales</taxon>
        <taxon>Geminicoccaceae</taxon>
        <taxon>Arboricoccus</taxon>
    </lineage>
</organism>
<dbReference type="InterPro" id="IPR000515">
    <property type="entry name" value="MetI-like"/>
</dbReference>
<feature type="transmembrane region" description="Helical" evidence="8">
    <location>
        <begin position="148"/>
        <end position="168"/>
    </location>
</feature>
<evidence type="ECO:0000256" key="5">
    <source>
        <dbReference type="ARBA" id="ARBA00022692"/>
    </source>
</evidence>
<evidence type="ECO:0000256" key="6">
    <source>
        <dbReference type="ARBA" id="ARBA00022989"/>
    </source>
</evidence>
<name>A0A212RJN7_9PROT</name>
<keyword evidence="7 8" id="KW-0472">Membrane</keyword>
<evidence type="ECO:0000256" key="8">
    <source>
        <dbReference type="RuleBase" id="RU363032"/>
    </source>
</evidence>
<dbReference type="RefSeq" id="WP_088562065.1">
    <property type="nucleotide sequence ID" value="NZ_FYEH01000009.1"/>
</dbReference>
<gene>
    <name evidence="10" type="ORF">SAMN07250955_109137</name>
</gene>
<accession>A0A212RJN7</accession>
<keyword evidence="2 8" id="KW-0813">Transport</keyword>
<dbReference type="InterPro" id="IPR035906">
    <property type="entry name" value="MetI-like_sf"/>
</dbReference>
<dbReference type="AlphaFoldDB" id="A0A212RJN7"/>
<dbReference type="GO" id="GO:0055085">
    <property type="term" value="P:transmembrane transport"/>
    <property type="evidence" value="ECO:0007669"/>
    <property type="project" value="InterPro"/>
</dbReference>
<evidence type="ECO:0000256" key="7">
    <source>
        <dbReference type="ARBA" id="ARBA00023136"/>
    </source>
</evidence>
<comment type="subcellular location">
    <subcellularLocation>
        <location evidence="1">Cell inner membrane</location>
        <topology evidence="1">Multi-pass membrane protein</topology>
    </subcellularLocation>
    <subcellularLocation>
        <location evidence="8">Cell membrane</location>
        <topology evidence="8">Multi-pass membrane protein</topology>
    </subcellularLocation>
</comment>
<evidence type="ECO:0000313" key="10">
    <source>
        <dbReference type="EMBL" id="SNB72635.1"/>
    </source>
</evidence>
<proteinExistence type="inferred from homology"/>
<feature type="transmembrane region" description="Helical" evidence="8">
    <location>
        <begin position="21"/>
        <end position="46"/>
    </location>
</feature>
<keyword evidence="11" id="KW-1185">Reference proteome</keyword>
<evidence type="ECO:0000256" key="1">
    <source>
        <dbReference type="ARBA" id="ARBA00004429"/>
    </source>
</evidence>
<dbReference type="Gene3D" id="1.10.3720.10">
    <property type="entry name" value="MetI-like"/>
    <property type="match status" value="1"/>
</dbReference>
<dbReference type="GO" id="GO:0005886">
    <property type="term" value="C:plasma membrane"/>
    <property type="evidence" value="ECO:0007669"/>
    <property type="project" value="UniProtKB-SubCell"/>
</dbReference>
<feature type="transmembrane region" description="Helical" evidence="8">
    <location>
        <begin position="76"/>
        <end position="100"/>
    </location>
</feature>
<dbReference type="Proteomes" id="UP000197065">
    <property type="component" value="Unassembled WGS sequence"/>
</dbReference>
<feature type="transmembrane region" description="Helical" evidence="8">
    <location>
        <begin position="189"/>
        <end position="211"/>
    </location>
</feature>
<evidence type="ECO:0000313" key="11">
    <source>
        <dbReference type="Proteomes" id="UP000197065"/>
    </source>
</evidence>
<dbReference type="PROSITE" id="PS50928">
    <property type="entry name" value="ABC_TM1"/>
    <property type="match status" value="1"/>
</dbReference>
<feature type="transmembrane region" description="Helical" evidence="8">
    <location>
        <begin position="247"/>
        <end position="268"/>
    </location>
</feature>
<sequence length="278" mass="29954">MISLKSPRNSAQSNVSPPVKLLGSALIALTVFMLLAPLVAVIPLSFSSEKWFTYPMPGFSLRWYESLFASDQWRGAIANSFIVGTAVTIIATPLGTMAALAISRPETKGRNLLLLLFLSPMVVPVVVTALGFYLFFARFGLANSYTGLIIAHTVIAAPFVVITMLAAFSRFDFRLMRAAASLGASKMTAFRIVMMPLILPSLMASAILAFITSFDEVVIAIFIAGPDQRTIPRQMFTGMREEISPTIIAASVVVIAVVFALMATAELLRRRAAAGLKG</sequence>
<comment type="similarity">
    <text evidence="8">Belongs to the binding-protein-dependent transport system permease family.</text>
</comment>
<keyword evidence="3" id="KW-1003">Cell membrane</keyword>
<evidence type="ECO:0000256" key="3">
    <source>
        <dbReference type="ARBA" id="ARBA00022475"/>
    </source>
</evidence>
<dbReference type="EMBL" id="FYEH01000009">
    <property type="protein sequence ID" value="SNB72635.1"/>
    <property type="molecule type" value="Genomic_DNA"/>
</dbReference>
<dbReference type="OrthoDB" id="9782004at2"/>
<evidence type="ECO:0000259" key="9">
    <source>
        <dbReference type="PROSITE" id="PS50928"/>
    </source>
</evidence>